<dbReference type="GO" id="GO:0004640">
    <property type="term" value="F:phosphoribosylanthranilate isomerase activity"/>
    <property type="evidence" value="ECO:0007669"/>
    <property type="project" value="UniProtKB-EC"/>
</dbReference>
<keyword evidence="6" id="KW-0413">Isomerase</keyword>
<gene>
    <name evidence="8" type="ORF">S01H4_48996</name>
</gene>
<feature type="domain" description="N-(5'phosphoribosyl) anthranilate isomerase (PRAI)" evidence="7">
    <location>
        <begin position="4"/>
        <end position="173"/>
    </location>
</feature>
<keyword evidence="5" id="KW-0057">Aromatic amino acid biosynthesis</keyword>
<reference evidence="8" key="1">
    <citation type="journal article" date="2014" name="Front. Microbiol.">
        <title>High frequency of phylogenetically diverse reductive dehalogenase-homologous genes in deep subseafloor sedimentary metagenomes.</title>
        <authorList>
            <person name="Kawai M."/>
            <person name="Futagami T."/>
            <person name="Toyoda A."/>
            <person name="Takaki Y."/>
            <person name="Nishi S."/>
            <person name="Hori S."/>
            <person name="Arai W."/>
            <person name="Tsubouchi T."/>
            <person name="Morono Y."/>
            <person name="Uchiyama I."/>
            <person name="Ito T."/>
            <person name="Fujiyama A."/>
            <person name="Inagaki F."/>
            <person name="Takami H."/>
        </authorList>
    </citation>
    <scope>NUCLEOTIDE SEQUENCE</scope>
    <source>
        <strain evidence="8">Expedition CK06-06</strain>
    </source>
</reference>
<dbReference type="AlphaFoldDB" id="X1DHC4"/>
<evidence type="ECO:0000256" key="4">
    <source>
        <dbReference type="ARBA" id="ARBA00022822"/>
    </source>
</evidence>
<dbReference type="InterPro" id="IPR044643">
    <property type="entry name" value="TrpF_fam"/>
</dbReference>
<dbReference type="Gene3D" id="3.20.20.70">
    <property type="entry name" value="Aldolase class I"/>
    <property type="match status" value="1"/>
</dbReference>
<dbReference type="Pfam" id="PF00697">
    <property type="entry name" value="PRAI"/>
    <property type="match status" value="1"/>
</dbReference>
<dbReference type="EMBL" id="BART01027664">
    <property type="protein sequence ID" value="GAG95831.1"/>
    <property type="molecule type" value="Genomic_DNA"/>
</dbReference>
<dbReference type="CDD" id="cd00405">
    <property type="entry name" value="PRAI"/>
    <property type="match status" value="1"/>
</dbReference>
<dbReference type="InterPro" id="IPR013785">
    <property type="entry name" value="Aldolase_TIM"/>
</dbReference>
<dbReference type="PANTHER" id="PTHR42894">
    <property type="entry name" value="N-(5'-PHOSPHORIBOSYL)ANTHRANILATE ISOMERASE"/>
    <property type="match status" value="1"/>
</dbReference>
<protein>
    <recommendedName>
        <fullName evidence="2">phosphoribosylanthranilate isomerase</fullName>
        <ecNumber evidence="2">5.3.1.24</ecNumber>
    </recommendedName>
</protein>
<dbReference type="EC" id="5.3.1.24" evidence="2"/>
<comment type="caution">
    <text evidence="8">The sequence shown here is derived from an EMBL/GenBank/DDBJ whole genome shotgun (WGS) entry which is preliminary data.</text>
</comment>
<dbReference type="InterPro" id="IPR001240">
    <property type="entry name" value="PRAI_dom"/>
</dbReference>
<sequence length="178" mass="19366">MTIEQAKQILAAASEGVEKVAVAMPKNLGEVERIARELRPDYLQIHLTFPTDELLKLRKRLGIKLISVIAISQKVEGHQEIVSRAIEAARVADFLMLDTKGPSGGGTGLTHDWSLSRRIREAVGKPMFLAGGLNPSNVKEAIRLVQPYGVDVSTGVESSPGKKDARLMREFIEAARGA</sequence>
<dbReference type="UniPathway" id="UPA00035">
    <property type="reaction ID" value="UER00042"/>
</dbReference>
<dbReference type="HAMAP" id="MF_00135">
    <property type="entry name" value="PRAI"/>
    <property type="match status" value="1"/>
</dbReference>
<keyword evidence="3" id="KW-0028">Amino-acid biosynthesis</keyword>
<dbReference type="GO" id="GO:0000162">
    <property type="term" value="P:L-tryptophan biosynthetic process"/>
    <property type="evidence" value="ECO:0007669"/>
    <property type="project" value="UniProtKB-UniPathway"/>
</dbReference>
<evidence type="ECO:0000256" key="2">
    <source>
        <dbReference type="ARBA" id="ARBA00012572"/>
    </source>
</evidence>
<dbReference type="PANTHER" id="PTHR42894:SF1">
    <property type="entry name" value="N-(5'-PHOSPHORIBOSYL)ANTHRANILATE ISOMERASE"/>
    <property type="match status" value="1"/>
</dbReference>
<evidence type="ECO:0000256" key="1">
    <source>
        <dbReference type="ARBA" id="ARBA00004664"/>
    </source>
</evidence>
<evidence type="ECO:0000259" key="7">
    <source>
        <dbReference type="Pfam" id="PF00697"/>
    </source>
</evidence>
<evidence type="ECO:0000256" key="5">
    <source>
        <dbReference type="ARBA" id="ARBA00023141"/>
    </source>
</evidence>
<dbReference type="SUPFAM" id="SSF51366">
    <property type="entry name" value="Ribulose-phoshate binding barrel"/>
    <property type="match status" value="1"/>
</dbReference>
<dbReference type="InterPro" id="IPR011060">
    <property type="entry name" value="RibuloseP-bd_barrel"/>
</dbReference>
<name>X1DHC4_9ZZZZ</name>
<evidence type="ECO:0000256" key="3">
    <source>
        <dbReference type="ARBA" id="ARBA00022605"/>
    </source>
</evidence>
<proteinExistence type="inferred from homology"/>
<evidence type="ECO:0000313" key="8">
    <source>
        <dbReference type="EMBL" id="GAG95831.1"/>
    </source>
</evidence>
<comment type="pathway">
    <text evidence="1">Amino-acid biosynthesis; L-tryptophan biosynthesis; L-tryptophan from chorismate: step 3/5.</text>
</comment>
<accession>X1DHC4</accession>
<organism evidence="8">
    <name type="scientific">marine sediment metagenome</name>
    <dbReference type="NCBI Taxonomy" id="412755"/>
    <lineage>
        <taxon>unclassified sequences</taxon>
        <taxon>metagenomes</taxon>
        <taxon>ecological metagenomes</taxon>
    </lineage>
</organism>
<evidence type="ECO:0000256" key="6">
    <source>
        <dbReference type="ARBA" id="ARBA00023235"/>
    </source>
</evidence>
<keyword evidence="4" id="KW-0822">Tryptophan biosynthesis</keyword>